<evidence type="ECO:0000256" key="8">
    <source>
        <dbReference type="ARBA" id="ARBA00023047"/>
    </source>
</evidence>
<name>A0A443Z837_9GAMM</name>
<evidence type="ECO:0000256" key="1">
    <source>
        <dbReference type="ARBA" id="ARBA00004571"/>
    </source>
</evidence>
<dbReference type="Pfam" id="PF02563">
    <property type="entry name" value="Poly_export"/>
    <property type="match status" value="1"/>
</dbReference>
<dbReference type="GO" id="GO:0046930">
    <property type="term" value="C:pore complex"/>
    <property type="evidence" value="ECO:0007669"/>
    <property type="project" value="UniProtKB-KW"/>
</dbReference>
<dbReference type="InterPro" id="IPR003715">
    <property type="entry name" value="Poly_export_N"/>
</dbReference>
<keyword evidence="4" id="KW-1134">Transmembrane beta strand</keyword>
<proteinExistence type="inferred from homology"/>
<comment type="similarity">
    <text evidence="2">Belongs to the BexD/CtrA/VexA family.</text>
</comment>
<keyword evidence="3" id="KW-0813">Transport</keyword>
<feature type="domain" description="Soluble ligand binding" evidence="17">
    <location>
        <begin position="657"/>
        <end position="689"/>
    </location>
</feature>
<accession>A0A443Z837</accession>
<comment type="caution">
    <text evidence="19">The sequence shown here is derived from an EMBL/GenBank/DDBJ whole genome shotgun (WGS) entry which is preliminary data.</text>
</comment>
<feature type="domain" description="Polysaccharide export protein N-terminal" evidence="16">
    <location>
        <begin position="123"/>
        <end position="197"/>
    </location>
</feature>
<sequence length="895" mass="99543">MAASLLFAAAINPLSTANAQAISQAQIEQFKKLPRSQQEMLARQYGFDLSMLEGGASNKASDTAGQEYPEIMEARDKNNQQREQTTPDDLEKQFDVSDKSLQPFGYKLFAGKPTTFAPVSHAPVPSNYTVGSGDTVSIQLYGKESQDYEFTVDRQGRITIPELGPIQVAGLSFSDVQALIKNEVANRMIGMQAAVSMGKLRSIQIYVMGEAYQPGTYTVSSLTTIMQALIVSGGVSDIASLRNIQLKRDGNTLTTLDLYDFLIKGDPSGDRLLQQGDIVFIPPRGDMVRVYGEVLRPAIYELRNERSLKEVIQLAGGTKAGAYTDSIRIKRIDGSKRITQTVDLDAANAIQLRNGDEVEISAVSDEMNQSIMLVGAVARPGYYEWREGIRINNIIKNVSSGLLGIADLGYGIVVRERNLRRDIDIYQFDVAAAVSGQTQDNIELLPRDQVVIFSRYENASDEKLLLSDWILNESEKERKERQELLREYRKKYYRELAGVEEKDEEEGTFGESEVASKLQGLFSSSDTDEGDEIEEYALYSRNNLLEPILAKLRNQFSYDRELPIVSVTGEVRYPGIYPLARNASEMDLISAAGGFKESAYLDRAEVTRSSIVDGQTQTDYVTVNLRESLAGREHVQLKGRDSLHVFQIPEWQNTVEVTLKGEVRFPGTYTVRRGETLSALVERAGGFTDYAFPQGAIFTREELKTLEKERMRVLAQQLQQEIATNAITGSENNTRSYNEIRQLLTDLMNVEPVGRLIIDLPQIISGDVSDDIELKDGDRLVIPNRRNTVNIIGEVQMASSYVYDGSLNAHDYIRRAGGIRKKADEERIFIVKSNGSIEMLGNGGWFGLGNDKRLEPGDTIVVPLDTQYKDGLTVWSQATQIVYQIGVALAALAAI</sequence>
<gene>
    <name evidence="19" type="ORF">EGC76_01715</name>
</gene>
<evidence type="ECO:0000256" key="12">
    <source>
        <dbReference type="ARBA" id="ARBA00023139"/>
    </source>
</evidence>
<dbReference type="GO" id="GO:0006811">
    <property type="term" value="P:monoatomic ion transport"/>
    <property type="evidence" value="ECO:0007669"/>
    <property type="project" value="UniProtKB-KW"/>
</dbReference>
<keyword evidence="14" id="KW-0449">Lipoprotein</keyword>
<feature type="domain" description="SLBB" evidence="18">
    <location>
        <begin position="205"/>
        <end position="281"/>
    </location>
</feature>
<protein>
    <submittedName>
        <fullName evidence="19">Polysaccharide biosynthesis protein</fullName>
    </submittedName>
</protein>
<evidence type="ECO:0000256" key="6">
    <source>
        <dbReference type="ARBA" id="ARBA00022692"/>
    </source>
</evidence>
<dbReference type="Proteomes" id="UP000288789">
    <property type="component" value="Unassembled WGS sequence"/>
</dbReference>
<dbReference type="EMBL" id="RSFE01000001">
    <property type="protein sequence ID" value="RWU13070.1"/>
    <property type="molecule type" value="Genomic_DNA"/>
</dbReference>
<evidence type="ECO:0000259" key="16">
    <source>
        <dbReference type="Pfam" id="PF02563"/>
    </source>
</evidence>
<dbReference type="Pfam" id="PF22461">
    <property type="entry name" value="SLBB_2"/>
    <property type="match status" value="1"/>
</dbReference>
<keyword evidence="6" id="KW-0812">Transmembrane</keyword>
<evidence type="ECO:0000256" key="4">
    <source>
        <dbReference type="ARBA" id="ARBA00022452"/>
    </source>
</evidence>
<evidence type="ECO:0000259" key="17">
    <source>
        <dbReference type="Pfam" id="PF10531"/>
    </source>
</evidence>
<dbReference type="Pfam" id="PF10531">
    <property type="entry name" value="SLBB"/>
    <property type="match status" value="3"/>
</dbReference>
<feature type="chain" id="PRO_5019549460" evidence="15">
    <location>
        <begin position="20"/>
        <end position="895"/>
    </location>
</feature>
<evidence type="ECO:0000256" key="11">
    <source>
        <dbReference type="ARBA" id="ARBA00023136"/>
    </source>
</evidence>
<keyword evidence="11" id="KW-0472">Membrane</keyword>
<keyword evidence="12" id="KW-0564">Palmitate</keyword>
<evidence type="ECO:0000256" key="15">
    <source>
        <dbReference type="SAM" id="SignalP"/>
    </source>
</evidence>
<reference evidence="19 20" key="1">
    <citation type="submission" date="2018-12" db="EMBL/GenBank/DDBJ databases">
        <authorList>
            <person name="Li A."/>
            <person name="Zhang M."/>
            <person name="Zhu H."/>
        </authorList>
    </citation>
    <scope>NUCLEOTIDE SEQUENCE [LARGE SCALE GENOMIC DNA]</scope>
    <source>
        <strain evidence="19 20">R04H25</strain>
    </source>
</reference>
<dbReference type="GO" id="GO:0015288">
    <property type="term" value="F:porin activity"/>
    <property type="evidence" value="ECO:0007669"/>
    <property type="project" value="UniProtKB-KW"/>
</dbReference>
<feature type="domain" description="Soluble ligand binding" evidence="17">
    <location>
        <begin position="287"/>
        <end position="335"/>
    </location>
</feature>
<keyword evidence="10" id="KW-0626">Porin</keyword>
<evidence type="ECO:0000259" key="18">
    <source>
        <dbReference type="Pfam" id="PF22461"/>
    </source>
</evidence>
<dbReference type="PANTHER" id="PTHR33619">
    <property type="entry name" value="POLYSACCHARIDE EXPORT PROTEIN GFCE-RELATED"/>
    <property type="match status" value="1"/>
</dbReference>
<evidence type="ECO:0000256" key="14">
    <source>
        <dbReference type="ARBA" id="ARBA00023288"/>
    </source>
</evidence>
<organism evidence="19 20">
    <name type="scientific">Pseudidiomarina gelatinasegens</name>
    <dbReference type="NCBI Taxonomy" id="2487740"/>
    <lineage>
        <taxon>Bacteria</taxon>
        <taxon>Pseudomonadati</taxon>
        <taxon>Pseudomonadota</taxon>
        <taxon>Gammaproteobacteria</taxon>
        <taxon>Alteromonadales</taxon>
        <taxon>Idiomarinaceae</taxon>
        <taxon>Pseudidiomarina</taxon>
    </lineage>
</organism>
<dbReference type="InterPro" id="IPR019554">
    <property type="entry name" value="Soluble_ligand-bd"/>
</dbReference>
<evidence type="ECO:0000313" key="19">
    <source>
        <dbReference type="EMBL" id="RWU13070.1"/>
    </source>
</evidence>
<evidence type="ECO:0000256" key="10">
    <source>
        <dbReference type="ARBA" id="ARBA00023114"/>
    </source>
</evidence>
<feature type="domain" description="Soluble ligand binding" evidence="17">
    <location>
        <begin position="564"/>
        <end position="608"/>
    </location>
</feature>
<dbReference type="Gene3D" id="3.30.1950.10">
    <property type="entry name" value="wza like domain"/>
    <property type="match status" value="1"/>
</dbReference>
<dbReference type="Gene3D" id="3.10.560.10">
    <property type="entry name" value="Outer membrane lipoprotein wza domain like"/>
    <property type="match status" value="6"/>
</dbReference>
<evidence type="ECO:0000256" key="2">
    <source>
        <dbReference type="ARBA" id="ARBA00009450"/>
    </source>
</evidence>
<feature type="signal peptide" evidence="15">
    <location>
        <begin position="1"/>
        <end position="19"/>
    </location>
</feature>
<keyword evidence="9" id="KW-0406">Ion transport</keyword>
<evidence type="ECO:0000256" key="7">
    <source>
        <dbReference type="ARBA" id="ARBA00022729"/>
    </source>
</evidence>
<dbReference type="GO" id="GO:0015159">
    <property type="term" value="F:polysaccharide transmembrane transporter activity"/>
    <property type="evidence" value="ECO:0007669"/>
    <property type="project" value="InterPro"/>
</dbReference>
<keyword evidence="7 15" id="KW-0732">Signal</keyword>
<keyword evidence="8" id="KW-0625">Polysaccharide transport</keyword>
<evidence type="ECO:0000256" key="9">
    <source>
        <dbReference type="ARBA" id="ARBA00023065"/>
    </source>
</evidence>
<evidence type="ECO:0000256" key="3">
    <source>
        <dbReference type="ARBA" id="ARBA00022448"/>
    </source>
</evidence>
<keyword evidence="20" id="KW-1185">Reference proteome</keyword>
<comment type="subcellular location">
    <subcellularLocation>
        <location evidence="1">Cell outer membrane</location>
        <topology evidence="1">Multi-pass membrane protein</topology>
    </subcellularLocation>
</comment>
<dbReference type="GO" id="GO:0009279">
    <property type="term" value="C:cell outer membrane"/>
    <property type="evidence" value="ECO:0007669"/>
    <property type="project" value="UniProtKB-SubCell"/>
</dbReference>
<keyword evidence="13" id="KW-0998">Cell outer membrane</keyword>
<dbReference type="InterPro" id="IPR049712">
    <property type="entry name" value="Poly_export"/>
</dbReference>
<dbReference type="OrthoDB" id="9808948at2"/>
<evidence type="ECO:0000313" key="20">
    <source>
        <dbReference type="Proteomes" id="UP000288789"/>
    </source>
</evidence>
<dbReference type="AlphaFoldDB" id="A0A443Z837"/>
<dbReference type="PANTHER" id="PTHR33619:SF3">
    <property type="entry name" value="POLYSACCHARIDE EXPORT PROTEIN GFCE-RELATED"/>
    <property type="match status" value="1"/>
</dbReference>
<evidence type="ECO:0000256" key="5">
    <source>
        <dbReference type="ARBA" id="ARBA00022597"/>
    </source>
</evidence>
<dbReference type="InterPro" id="IPR054765">
    <property type="entry name" value="SLBB_dom"/>
</dbReference>
<evidence type="ECO:0000256" key="13">
    <source>
        <dbReference type="ARBA" id="ARBA00023237"/>
    </source>
</evidence>
<keyword evidence="5" id="KW-0762">Sugar transport</keyword>